<evidence type="ECO:0000256" key="2">
    <source>
        <dbReference type="ARBA" id="ARBA00022527"/>
    </source>
</evidence>
<dbReference type="Proteomes" id="UP000244867">
    <property type="component" value="Unassembled WGS sequence"/>
</dbReference>
<dbReference type="InterPro" id="IPR000719">
    <property type="entry name" value="Prot_kinase_dom"/>
</dbReference>
<accession>A0A2R7YVN8</accession>
<dbReference type="InterPro" id="IPR017441">
    <property type="entry name" value="Protein_kinase_ATP_BS"/>
</dbReference>
<dbReference type="EC" id="2.7.11.1" evidence="1"/>
<keyword evidence="6 7" id="KW-0067">ATP-binding</keyword>
<dbReference type="PANTHER" id="PTHR43289:SF6">
    <property type="entry name" value="SERINE_THREONINE-PROTEIN KINASE NEKL-3"/>
    <property type="match status" value="1"/>
</dbReference>
<keyword evidence="10" id="KW-1185">Reference proteome</keyword>
<reference evidence="9 10" key="1">
    <citation type="submission" date="2018-03" db="EMBL/GenBank/DDBJ databases">
        <authorList>
            <person name="Keele B.F."/>
        </authorList>
    </citation>
    <scope>NUCLEOTIDE SEQUENCE [LARGE SCALE GENOMIC DNA]</scope>
    <source>
        <strain evidence="9 10">IB-3</strain>
    </source>
</reference>
<gene>
    <name evidence="9" type="ORF">C7S10_15090</name>
</gene>
<evidence type="ECO:0000256" key="4">
    <source>
        <dbReference type="ARBA" id="ARBA00022741"/>
    </source>
</evidence>
<dbReference type="PROSITE" id="PS50011">
    <property type="entry name" value="PROTEIN_KINASE_DOM"/>
    <property type="match status" value="1"/>
</dbReference>
<protein>
    <recommendedName>
        <fullName evidence="1">non-specific serine/threonine protein kinase</fullName>
        <ecNumber evidence="1">2.7.11.1</ecNumber>
    </recommendedName>
</protein>
<dbReference type="CDD" id="cd14014">
    <property type="entry name" value="STKc_PknB_like"/>
    <property type="match status" value="1"/>
</dbReference>
<evidence type="ECO:0000313" key="10">
    <source>
        <dbReference type="Proteomes" id="UP000244867"/>
    </source>
</evidence>
<dbReference type="PROSITE" id="PS00107">
    <property type="entry name" value="PROTEIN_KINASE_ATP"/>
    <property type="match status" value="1"/>
</dbReference>
<dbReference type="Pfam" id="PF00069">
    <property type="entry name" value="Pkinase"/>
    <property type="match status" value="1"/>
</dbReference>
<keyword evidence="5 9" id="KW-0418">Kinase</keyword>
<dbReference type="InterPro" id="IPR011009">
    <property type="entry name" value="Kinase-like_dom_sf"/>
</dbReference>
<dbReference type="SMART" id="SM00220">
    <property type="entry name" value="S_TKc"/>
    <property type="match status" value="1"/>
</dbReference>
<proteinExistence type="predicted"/>
<keyword evidence="2 9" id="KW-0723">Serine/threonine-protein kinase</keyword>
<dbReference type="GO" id="GO:0005524">
    <property type="term" value="F:ATP binding"/>
    <property type="evidence" value="ECO:0007669"/>
    <property type="project" value="UniProtKB-UniRule"/>
</dbReference>
<dbReference type="PROSITE" id="PS00108">
    <property type="entry name" value="PROTEIN_KINASE_ST"/>
    <property type="match status" value="1"/>
</dbReference>
<keyword evidence="4 7" id="KW-0547">Nucleotide-binding</keyword>
<evidence type="ECO:0000256" key="6">
    <source>
        <dbReference type="ARBA" id="ARBA00022840"/>
    </source>
</evidence>
<feature type="domain" description="Protein kinase" evidence="8">
    <location>
        <begin position="18"/>
        <end position="269"/>
    </location>
</feature>
<dbReference type="EMBL" id="PYXZ01000006">
    <property type="protein sequence ID" value="PUA80442.1"/>
    <property type="molecule type" value="Genomic_DNA"/>
</dbReference>
<organism evidence="9 10">
    <name type="scientific">Nocardioides currus</name>
    <dbReference type="NCBI Taxonomy" id="2133958"/>
    <lineage>
        <taxon>Bacteria</taxon>
        <taxon>Bacillati</taxon>
        <taxon>Actinomycetota</taxon>
        <taxon>Actinomycetes</taxon>
        <taxon>Propionibacteriales</taxon>
        <taxon>Nocardioidaceae</taxon>
        <taxon>Nocardioides</taxon>
    </lineage>
</organism>
<feature type="binding site" evidence="7">
    <location>
        <position position="47"/>
    </location>
    <ligand>
        <name>ATP</name>
        <dbReference type="ChEBI" id="CHEBI:30616"/>
    </ligand>
</feature>
<dbReference type="AlphaFoldDB" id="A0A2R7YVN8"/>
<dbReference type="OrthoDB" id="5241055at2"/>
<evidence type="ECO:0000313" key="9">
    <source>
        <dbReference type="EMBL" id="PUA80442.1"/>
    </source>
</evidence>
<evidence type="ECO:0000256" key="3">
    <source>
        <dbReference type="ARBA" id="ARBA00022679"/>
    </source>
</evidence>
<name>A0A2R7YVN8_9ACTN</name>
<dbReference type="SUPFAM" id="SSF56112">
    <property type="entry name" value="Protein kinase-like (PK-like)"/>
    <property type="match status" value="1"/>
</dbReference>
<dbReference type="GO" id="GO:0004674">
    <property type="term" value="F:protein serine/threonine kinase activity"/>
    <property type="evidence" value="ECO:0007669"/>
    <property type="project" value="UniProtKB-KW"/>
</dbReference>
<evidence type="ECO:0000256" key="7">
    <source>
        <dbReference type="PROSITE-ProRule" id="PRU10141"/>
    </source>
</evidence>
<comment type="caution">
    <text evidence="9">The sequence shown here is derived from an EMBL/GenBank/DDBJ whole genome shotgun (WGS) entry which is preliminary data.</text>
</comment>
<evidence type="ECO:0000259" key="8">
    <source>
        <dbReference type="PROSITE" id="PS50011"/>
    </source>
</evidence>
<evidence type="ECO:0000256" key="1">
    <source>
        <dbReference type="ARBA" id="ARBA00012513"/>
    </source>
</evidence>
<sequence length="432" mass="45791">MVPWQAARVAFPENLGRLRRVRRLGAGGFASVWLYHDDELDSPVAVKALADNWAQDADIRTRFVEESRLLRRASSDHVVSVHDVGVTDDGIPFFVMTFADGGSAADLVADGRRPSPDELVDVVEQAARGLADLHAQGIVHRDVKPANLLFVSRPDGSRRVLVADLGVAKALTTDSGATLHVGTPAYGAPEQADPSAPLDGRADVYGLGAVAWALITGTPPRRSPDGTLPALGELVSGVPPEVERVVRAALEPDREHRWPDVTSFAAALGGAVRGDVVATPAPPRSSGSRTKVWAGVAAGAVVAALVLAALVIRPWSSEDGTVNGYELAATRFLTALQERDCETAGTMLDQPEDWDCVDPGDDEFHWAETADWVNVDAPTRVEDIGDGVFRVVFVDQGYVLVSKRSNSTMKVEGLVGGLGEQDPDGKSTPPAG</sequence>
<dbReference type="Gene3D" id="3.30.200.20">
    <property type="entry name" value="Phosphorylase Kinase, domain 1"/>
    <property type="match status" value="1"/>
</dbReference>
<dbReference type="InterPro" id="IPR008271">
    <property type="entry name" value="Ser/Thr_kinase_AS"/>
</dbReference>
<dbReference type="Gene3D" id="1.10.510.10">
    <property type="entry name" value="Transferase(Phosphotransferase) domain 1"/>
    <property type="match status" value="1"/>
</dbReference>
<evidence type="ECO:0000256" key="5">
    <source>
        <dbReference type="ARBA" id="ARBA00022777"/>
    </source>
</evidence>
<keyword evidence="3" id="KW-0808">Transferase</keyword>
<dbReference type="PANTHER" id="PTHR43289">
    <property type="entry name" value="MITOGEN-ACTIVATED PROTEIN KINASE KINASE KINASE 20-RELATED"/>
    <property type="match status" value="1"/>
</dbReference>